<evidence type="ECO:0000313" key="1">
    <source>
        <dbReference type="EMBL" id="JAC79728.1"/>
    </source>
</evidence>
<dbReference type="EMBL" id="GBEZ01005598">
    <property type="protein sequence ID" value="JAC79728.1"/>
    <property type="molecule type" value="Transcribed_RNA"/>
</dbReference>
<feature type="non-terminal residue" evidence="1">
    <location>
        <position position="1"/>
    </location>
</feature>
<organism evidence="1">
    <name type="scientific">Tetraselmis sp. GSL018</name>
    <dbReference type="NCBI Taxonomy" id="582737"/>
    <lineage>
        <taxon>Eukaryota</taxon>
        <taxon>Viridiplantae</taxon>
        <taxon>Chlorophyta</taxon>
        <taxon>core chlorophytes</taxon>
        <taxon>Chlorodendrophyceae</taxon>
        <taxon>Chlorodendrales</taxon>
        <taxon>Chlorodendraceae</taxon>
        <taxon>Tetraselmis</taxon>
    </lineage>
</organism>
<reference evidence="1" key="1">
    <citation type="submission" date="2014-05" db="EMBL/GenBank/DDBJ databases">
        <title>The transcriptome of the halophilic microalga Tetraselmis sp. GSL018 isolated from the Great Salt Lake, Utah.</title>
        <authorList>
            <person name="Jinkerson R.E."/>
            <person name="D'Adamo S."/>
            <person name="Posewitz M.C."/>
        </authorList>
    </citation>
    <scope>NUCLEOTIDE SEQUENCE</scope>
    <source>
        <strain evidence="1">GSL018</strain>
    </source>
</reference>
<protein>
    <submittedName>
        <fullName evidence="1">Uncharacterized protein</fullName>
    </submittedName>
</protein>
<name>A0A061S652_9CHLO</name>
<proteinExistence type="predicted"/>
<gene>
    <name evidence="1" type="ORF">TSPGSL018_11973</name>
</gene>
<sequence length="71" mass="8026">PQSSKPTLTPFTYQGCRLSGANKDTKAVFARPNGFRRSSMMPDTFTSMRRRGRSCSDQHQRAVFIIACHCE</sequence>
<dbReference type="AlphaFoldDB" id="A0A061S652"/>
<accession>A0A061S652</accession>